<keyword evidence="5 7" id="KW-0804">Transcription</keyword>
<feature type="compositionally biased region" description="Basic and acidic residues" evidence="8">
    <location>
        <begin position="49"/>
        <end position="59"/>
    </location>
</feature>
<sequence>MASRIKTELKNEPMEFRPLGRRAQPNRPPPPRPPPLRPGQSKAFVQPDVKPKVEMKPLPEDPPGTYSDFVITSTGISEWRHDMMSFRPTSVKSAVNPMEWPRPVKLNRKELKKNYKTVDKVEPAKPLLGLDGKPVIGPDGKVVMVGGVDGLQPNGRPRPKDNGKGKDKDQQKRKFKRTKTRQVFRVSDEVRQLRREERHPWVLESGDGQQLWEGRMEDRGPPLQVLLFENNKGPGGFLAVPLNKWYTFKEPPKHTILTLDQAEQFEKDIAKNSDIQRWMMRRTGGKVSDATQMTLKRESSAEPTRPRTTSDGSVLSRSGMRVLQVRTGNTADYNNTGDDDEGDEGAAAARRRRDRGGGGDGDYDEFEFEEEFADDDEGAIFPEDEEEDEETKALKEKEARMMRAANVTNDENRMDETAQDEEEESDEDELNDAGKAMKKALRLWEKGAYADDDDDDNKNPYLSSDEEEEEQEGTDSGTNTPLPTGVLPQPGTPPKPTTNAKPNGSASKPGFRPLSRATSPVPGKPATNGISGAHLLAQRATSPPPGTNRVPPAGTPQRALSPLAAEAGGKRAGSPPRTSPVSGSLKRKAPDEGSSPPSGRASSPGGTATSPGPSTTPNKRPRTLPKVTVPANLQFDKAIPPGPIIAFLRIKPRTTGDCVKNFKDWFKEDGRNKGVLSFWIKQIARLDNSGGEAVLKLHDDAKLAQMGIEF</sequence>
<dbReference type="GO" id="GO:0001096">
    <property type="term" value="F:TFIIF-class transcription factor complex binding"/>
    <property type="evidence" value="ECO:0007669"/>
    <property type="project" value="TreeGrafter"/>
</dbReference>
<dbReference type="OMA" id="IPIMTTK"/>
<dbReference type="HOGENOM" id="CLU_016619_0_0_1"/>
<evidence type="ECO:0000256" key="5">
    <source>
        <dbReference type="ARBA" id="ARBA00023163"/>
    </source>
</evidence>
<feature type="compositionally biased region" description="Low complexity" evidence="8">
    <location>
        <begin position="593"/>
        <end position="617"/>
    </location>
</feature>
<dbReference type="Proteomes" id="UP000030653">
    <property type="component" value="Unassembled WGS sequence"/>
</dbReference>
<keyword evidence="6 7" id="KW-0539">Nucleus</keyword>
<feature type="compositionally biased region" description="Acidic residues" evidence="8">
    <location>
        <begin position="417"/>
        <end position="431"/>
    </location>
</feature>
<feature type="region of interest" description="Disordered" evidence="8">
    <location>
        <begin position="447"/>
        <end position="624"/>
    </location>
</feature>
<dbReference type="Pfam" id="PF05793">
    <property type="entry name" value="TFIIF_alpha"/>
    <property type="match status" value="1"/>
</dbReference>
<evidence type="ECO:0000313" key="10">
    <source>
        <dbReference type="Proteomes" id="UP000030653"/>
    </source>
</evidence>
<dbReference type="SUPFAM" id="SSF50916">
    <property type="entry name" value="Rap30/74 interaction domains"/>
    <property type="match status" value="1"/>
</dbReference>
<dbReference type="RefSeq" id="XP_040633465.1">
    <property type="nucleotide sequence ID" value="XM_040769594.1"/>
</dbReference>
<name>M5G8M7_DACPD</name>
<feature type="compositionally biased region" description="Basic and acidic residues" evidence="8">
    <location>
        <begin position="158"/>
        <end position="172"/>
    </location>
</feature>
<dbReference type="InterPro" id="IPR011039">
    <property type="entry name" value="TFIIF_interaction"/>
</dbReference>
<comment type="subcellular location">
    <subcellularLocation>
        <location evidence="1 7">Nucleus</location>
    </subcellularLocation>
</comment>
<proteinExistence type="inferred from homology"/>
<gene>
    <name evidence="9" type="ORF">DACRYDRAFT_113241</name>
</gene>
<feature type="compositionally biased region" description="Basic and acidic residues" evidence="8">
    <location>
        <begin position="391"/>
        <end position="401"/>
    </location>
</feature>
<feature type="region of interest" description="Disordered" evidence="8">
    <location>
        <begin position="146"/>
        <end position="180"/>
    </location>
</feature>
<evidence type="ECO:0000256" key="8">
    <source>
        <dbReference type="SAM" id="MobiDB-lite"/>
    </source>
</evidence>
<evidence type="ECO:0000256" key="1">
    <source>
        <dbReference type="ARBA" id="ARBA00004123"/>
    </source>
</evidence>
<dbReference type="PANTHER" id="PTHR13011:SF0">
    <property type="entry name" value="GENERAL TRANSCRIPTION FACTOR IIF SUBUNIT 1"/>
    <property type="match status" value="1"/>
</dbReference>
<dbReference type="AlphaFoldDB" id="M5G8M7"/>
<feature type="compositionally biased region" description="Polar residues" evidence="8">
    <location>
        <begin position="306"/>
        <end position="316"/>
    </location>
</feature>
<dbReference type="STRING" id="1858805.M5G8M7"/>
<comment type="similarity">
    <text evidence="2 7">Belongs to the TFIIF alpha subunit family.</text>
</comment>
<keyword evidence="10" id="KW-1185">Reference proteome</keyword>
<dbReference type="GO" id="GO:0032968">
    <property type="term" value="P:positive regulation of transcription elongation by RNA polymerase II"/>
    <property type="evidence" value="ECO:0007669"/>
    <property type="project" value="InterPro"/>
</dbReference>
<keyword evidence="4 7" id="KW-0238">DNA-binding</keyword>
<evidence type="ECO:0000256" key="4">
    <source>
        <dbReference type="ARBA" id="ARBA00023125"/>
    </source>
</evidence>
<feature type="compositionally biased region" description="Basic and acidic residues" evidence="8">
    <location>
        <begin position="1"/>
        <end position="15"/>
    </location>
</feature>
<dbReference type="GO" id="GO:0016251">
    <property type="term" value="F:RNA polymerase II general transcription initiation factor activity"/>
    <property type="evidence" value="ECO:0007669"/>
    <property type="project" value="TreeGrafter"/>
</dbReference>
<dbReference type="GeneID" id="63684656"/>
<feature type="region of interest" description="Disordered" evidence="8">
    <location>
        <begin position="283"/>
        <end position="434"/>
    </location>
</feature>
<dbReference type="OrthoDB" id="76676at2759"/>
<accession>M5G8M7</accession>
<feature type="region of interest" description="Disordered" evidence="8">
    <location>
        <begin position="1"/>
        <end position="67"/>
    </location>
</feature>
<dbReference type="GO" id="GO:0006367">
    <property type="term" value="P:transcription initiation at RNA polymerase II promoter"/>
    <property type="evidence" value="ECO:0007669"/>
    <property type="project" value="InterPro"/>
</dbReference>
<dbReference type="InterPro" id="IPR008851">
    <property type="entry name" value="TFIIF-alpha"/>
</dbReference>
<reference evidence="9 10" key="1">
    <citation type="journal article" date="2012" name="Science">
        <title>The Paleozoic origin of enzymatic lignin decomposition reconstructed from 31 fungal genomes.</title>
        <authorList>
            <person name="Floudas D."/>
            <person name="Binder M."/>
            <person name="Riley R."/>
            <person name="Barry K."/>
            <person name="Blanchette R.A."/>
            <person name="Henrissat B."/>
            <person name="Martinez A.T."/>
            <person name="Otillar R."/>
            <person name="Spatafora J.W."/>
            <person name="Yadav J.S."/>
            <person name="Aerts A."/>
            <person name="Benoit I."/>
            <person name="Boyd A."/>
            <person name="Carlson A."/>
            <person name="Copeland A."/>
            <person name="Coutinho P.M."/>
            <person name="de Vries R.P."/>
            <person name="Ferreira P."/>
            <person name="Findley K."/>
            <person name="Foster B."/>
            <person name="Gaskell J."/>
            <person name="Glotzer D."/>
            <person name="Gorecki P."/>
            <person name="Heitman J."/>
            <person name="Hesse C."/>
            <person name="Hori C."/>
            <person name="Igarashi K."/>
            <person name="Jurgens J.A."/>
            <person name="Kallen N."/>
            <person name="Kersten P."/>
            <person name="Kohler A."/>
            <person name="Kuees U."/>
            <person name="Kumar T.K.A."/>
            <person name="Kuo A."/>
            <person name="LaButti K."/>
            <person name="Larrondo L.F."/>
            <person name="Lindquist E."/>
            <person name="Ling A."/>
            <person name="Lombard V."/>
            <person name="Lucas S."/>
            <person name="Lundell T."/>
            <person name="Martin R."/>
            <person name="McLaughlin D.J."/>
            <person name="Morgenstern I."/>
            <person name="Morin E."/>
            <person name="Murat C."/>
            <person name="Nagy L.G."/>
            <person name="Nolan M."/>
            <person name="Ohm R.A."/>
            <person name="Patyshakuliyeva A."/>
            <person name="Rokas A."/>
            <person name="Ruiz-Duenas F.J."/>
            <person name="Sabat G."/>
            <person name="Salamov A."/>
            <person name="Samejima M."/>
            <person name="Schmutz J."/>
            <person name="Slot J.C."/>
            <person name="St John F."/>
            <person name="Stenlid J."/>
            <person name="Sun H."/>
            <person name="Sun S."/>
            <person name="Syed K."/>
            <person name="Tsang A."/>
            <person name="Wiebenga A."/>
            <person name="Young D."/>
            <person name="Pisabarro A."/>
            <person name="Eastwood D.C."/>
            <person name="Martin F."/>
            <person name="Cullen D."/>
            <person name="Grigoriev I.V."/>
            <person name="Hibbett D.S."/>
        </authorList>
    </citation>
    <scope>NUCLEOTIDE SEQUENCE [LARGE SCALE GENOMIC DNA]</scope>
    <source>
        <strain evidence="9 10">DJM-731 SS1</strain>
    </source>
</reference>
<dbReference type="EMBL" id="JH795855">
    <property type="protein sequence ID" value="EJU06571.1"/>
    <property type="molecule type" value="Genomic_DNA"/>
</dbReference>
<evidence type="ECO:0000256" key="7">
    <source>
        <dbReference type="RuleBase" id="RU366044"/>
    </source>
</evidence>
<feature type="compositionally biased region" description="Acidic residues" evidence="8">
    <location>
        <begin position="361"/>
        <end position="390"/>
    </location>
</feature>
<protein>
    <recommendedName>
        <fullName evidence="7">Transcription initiation factor IIF subunit alpha</fullName>
    </recommendedName>
</protein>
<feature type="compositionally biased region" description="Pro residues" evidence="8">
    <location>
        <begin position="26"/>
        <end position="37"/>
    </location>
</feature>
<dbReference type="PANTHER" id="PTHR13011">
    <property type="entry name" value="TFIIF-ALPHA"/>
    <property type="match status" value="1"/>
</dbReference>
<evidence type="ECO:0000313" key="9">
    <source>
        <dbReference type="EMBL" id="EJU06571.1"/>
    </source>
</evidence>
<feature type="compositionally biased region" description="Polar residues" evidence="8">
    <location>
        <begin position="326"/>
        <end position="336"/>
    </location>
</feature>
<evidence type="ECO:0000256" key="2">
    <source>
        <dbReference type="ARBA" id="ARBA00005249"/>
    </source>
</evidence>
<evidence type="ECO:0000256" key="6">
    <source>
        <dbReference type="ARBA" id="ARBA00023242"/>
    </source>
</evidence>
<organism evidence="9 10">
    <name type="scientific">Dacryopinax primogenitus (strain DJM 731)</name>
    <name type="common">Brown rot fungus</name>
    <dbReference type="NCBI Taxonomy" id="1858805"/>
    <lineage>
        <taxon>Eukaryota</taxon>
        <taxon>Fungi</taxon>
        <taxon>Dikarya</taxon>
        <taxon>Basidiomycota</taxon>
        <taxon>Agaricomycotina</taxon>
        <taxon>Dacrymycetes</taxon>
        <taxon>Dacrymycetales</taxon>
        <taxon>Dacrymycetaceae</taxon>
        <taxon>Dacryopinax</taxon>
    </lineage>
</organism>
<dbReference type="GO" id="GO:0003677">
    <property type="term" value="F:DNA binding"/>
    <property type="evidence" value="ECO:0007669"/>
    <property type="project" value="UniProtKB-KW"/>
</dbReference>
<keyword evidence="3 7" id="KW-0805">Transcription regulation</keyword>
<feature type="compositionally biased region" description="Acidic residues" evidence="8">
    <location>
        <begin position="464"/>
        <end position="473"/>
    </location>
</feature>
<comment type="function">
    <text evidence="7">TFIIF is a general transcription initiation factor that binds to RNA polymerase II and helps to recruit it to the initiation complex in collaboration with TFIIB. It promotes transcription elongation.</text>
</comment>
<evidence type="ECO:0000256" key="3">
    <source>
        <dbReference type="ARBA" id="ARBA00023015"/>
    </source>
</evidence>
<dbReference type="GO" id="GO:0005674">
    <property type="term" value="C:transcription factor TFIIF complex"/>
    <property type="evidence" value="ECO:0007669"/>
    <property type="project" value="TreeGrafter"/>
</dbReference>